<dbReference type="AlphaFoldDB" id="A0A505HY94"/>
<dbReference type="EMBL" id="NKJJ02000010">
    <property type="protein sequence ID" value="TPR05946.1"/>
    <property type="molecule type" value="Genomic_DNA"/>
</dbReference>
<keyword evidence="3 4" id="KW-0687">Ribonucleoprotein</keyword>
<dbReference type="InterPro" id="IPR011332">
    <property type="entry name" value="Ribosomal_zn-bd"/>
</dbReference>
<dbReference type="GO" id="GO:0003735">
    <property type="term" value="F:structural constituent of ribosome"/>
    <property type="evidence" value="ECO:0007669"/>
    <property type="project" value="InterPro"/>
</dbReference>
<evidence type="ECO:0000256" key="3">
    <source>
        <dbReference type="ARBA" id="ARBA00023274"/>
    </source>
</evidence>
<dbReference type="Pfam" id="PF00935">
    <property type="entry name" value="Ribosomal_L44"/>
    <property type="match status" value="1"/>
</dbReference>
<feature type="region of interest" description="Disordered" evidence="5">
    <location>
        <begin position="1"/>
        <end position="40"/>
    </location>
</feature>
<dbReference type="VEuPathDB" id="FungiDB:An05g00760"/>
<gene>
    <name evidence="6" type="ORF">CAN33_0018955</name>
</gene>
<dbReference type="GO" id="GO:0005840">
    <property type="term" value="C:ribosome"/>
    <property type="evidence" value="ECO:0007669"/>
    <property type="project" value="UniProtKB-KW"/>
</dbReference>
<evidence type="ECO:0000313" key="7">
    <source>
        <dbReference type="Proteomes" id="UP000197666"/>
    </source>
</evidence>
<proteinExistence type="inferred from homology"/>
<evidence type="ECO:0000256" key="1">
    <source>
        <dbReference type="ARBA" id="ARBA00009364"/>
    </source>
</evidence>
<protein>
    <submittedName>
        <fullName evidence="6">RNA polymerase II transcription factor SIII (Elongin) subunit A family protein</fullName>
    </submittedName>
</protein>
<dbReference type="InterPro" id="IPR053708">
    <property type="entry name" value="Ribosomal_LSU_eL42"/>
</dbReference>
<dbReference type="FunFam" id="3.10.450.80:FF:000001">
    <property type="entry name" value="60S ribosomal protein L44"/>
    <property type="match status" value="1"/>
</dbReference>
<dbReference type="GO" id="GO:1990904">
    <property type="term" value="C:ribonucleoprotein complex"/>
    <property type="evidence" value="ECO:0007669"/>
    <property type="project" value="UniProtKB-KW"/>
</dbReference>
<dbReference type="VEuPathDB" id="FungiDB:ATCC64974_38620"/>
<evidence type="ECO:0000256" key="4">
    <source>
        <dbReference type="RuleBase" id="RU000666"/>
    </source>
</evidence>
<reference evidence="7" key="1">
    <citation type="submission" date="2018-10" db="EMBL/GenBank/DDBJ databases">
        <title>FDA dAtabase for Regulatory Grade micrObial Sequences (FDA-ARGOS): Supporting development and validation of Infectious Disease Dx tests.</title>
        <authorList>
            <person name="Kerrigan L."/>
            <person name="Tallon L."/>
            <person name="Sadzewicz L."/>
            <person name="Sengamalay N."/>
            <person name="Ott S."/>
            <person name="Godinez A."/>
            <person name="Nagaraj S."/>
            <person name="Vavikolanu K."/>
            <person name="Nadendla S."/>
            <person name="George J."/>
            <person name="Sichtig H."/>
        </authorList>
    </citation>
    <scope>NUCLEOTIDE SEQUENCE [LARGE SCALE GENOMIC DNA]</scope>
    <source>
        <strain evidence="7">FDAARGOS_311</strain>
    </source>
</reference>
<name>A0A505HY94_ASPNG</name>
<evidence type="ECO:0000256" key="5">
    <source>
        <dbReference type="SAM" id="MobiDB-lite"/>
    </source>
</evidence>
<evidence type="ECO:0000256" key="2">
    <source>
        <dbReference type="ARBA" id="ARBA00022980"/>
    </source>
</evidence>
<dbReference type="Gene3D" id="3.10.450.80">
    <property type="match status" value="1"/>
</dbReference>
<dbReference type="VEuPathDB" id="FungiDB:ASPNIDRAFT2_186371"/>
<dbReference type="Proteomes" id="UP000197666">
    <property type="component" value="Unassembled WGS sequence"/>
</dbReference>
<organism evidence="6 7">
    <name type="scientific">Aspergillus niger</name>
    <dbReference type="NCBI Taxonomy" id="5061"/>
    <lineage>
        <taxon>Eukaryota</taxon>
        <taxon>Fungi</taxon>
        <taxon>Dikarya</taxon>
        <taxon>Ascomycota</taxon>
        <taxon>Pezizomycotina</taxon>
        <taxon>Eurotiomycetes</taxon>
        <taxon>Eurotiomycetidae</taxon>
        <taxon>Eurotiales</taxon>
        <taxon>Aspergillaceae</taxon>
        <taxon>Aspergillus</taxon>
        <taxon>Aspergillus subgen. Circumdati</taxon>
    </lineage>
</organism>
<dbReference type="GO" id="GO:0006412">
    <property type="term" value="P:translation"/>
    <property type="evidence" value="ECO:0007669"/>
    <property type="project" value="InterPro"/>
</dbReference>
<dbReference type="InterPro" id="IPR009097">
    <property type="entry name" value="Cyclic_Pdiesterase"/>
</dbReference>
<evidence type="ECO:0000313" key="6">
    <source>
        <dbReference type="EMBL" id="TPR05946.1"/>
    </source>
</evidence>
<dbReference type="SUPFAM" id="SSF57829">
    <property type="entry name" value="Zn-binding ribosomal proteins"/>
    <property type="match status" value="1"/>
</dbReference>
<sequence length="362" mass="41013">MTQYNSQGPNRSPKNPPDEYQSQKQIQARYESHRSSRNEQYKERLLSSDFTGWQIDDILRKLQAGANGETLPFVDSRHNLTLYARPPQHIRDLVAEVQQAIREIAPSIWFTPPEQLHMTTLEIASCRPEPEVEGLVSHLQGSGVVPKLVDFLFHHRTRLVKPMISYDATAMALSFVPAAGEETTTAHNVDGDGYTYHHLRRDVSSIVTATGLQMKPRYIALSAHITIARFITRDGFLIDNPNKVEDEAVDHARVAALVNVPKTRRTYCKSKECHKHTQHKVTQYKAGKASLFAQGKRRYDRKQSGYGGQTKPVFHKKAKTTKKIVLRLECTACKTKKQLSLKRCKHFELGGDKKTKGAALVF</sequence>
<dbReference type="PROSITE" id="PS01172">
    <property type="entry name" value="RIBOSOMAL_L44E"/>
    <property type="match status" value="1"/>
</dbReference>
<comment type="similarity">
    <text evidence="1 4">Belongs to the eukaryotic ribosomal protein eL42 family.</text>
</comment>
<comment type="caution">
    <text evidence="6">The sequence shown here is derived from an EMBL/GenBank/DDBJ whole genome shotgun (WGS) entry which is preliminary data.</text>
</comment>
<dbReference type="Gene3D" id="3.90.1140.10">
    <property type="entry name" value="Cyclic phosphodiesterase"/>
    <property type="match status" value="1"/>
</dbReference>
<dbReference type="VEuPathDB" id="FungiDB:M747DRAFT_372242"/>
<feature type="compositionally biased region" description="Polar residues" evidence="5">
    <location>
        <begin position="1"/>
        <end position="13"/>
    </location>
</feature>
<feature type="compositionally biased region" description="Basic and acidic residues" evidence="5">
    <location>
        <begin position="30"/>
        <end position="40"/>
    </location>
</feature>
<dbReference type="SUPFAM" id="SSF55144">
    <property type="entry name" value="LigT-like"/>
    <property type="match status" value="1"/>
</dbReference>
<keyword evidence="2 4" id="KW-0689">Ribosomal protein</keyword>
<accession>A0A505HY94</accession>
<dbReference type="PANTHER" id="PTHR10369">
    <property type="entry name" value="60S RIBOSOMAL PROTEIN L36A/L44"/>
    <property type="match status" value="1"/>
</dbReference>
<dbReference type="InterPro" id="IPR000552">
    <property type="entry name" value="Ribosomal_eL44"/>
</dbReference>